<dbReference type="EMBL" id="EF082370">
    <property type="protein sequence ID" value="ABK21732.1"/>
    <property type="molecule type" value="mRNA"/>
</dbReference>
<proteinExistence type="evidence at transcript level"/>
<reference evidence="1" key="1">
    <citation type="journal article" date="2008" name="BMC Genomics">
        <title>A conifer genomics resource of 200,000 spruce (Picea spp.) ESTs and 6,464 high-quality, sequence-finished full-length cDNAs for Sitka spruce (Picea sitchensis).</title>
        <authorList>
            <person name="Ralph S.G."/>
            <person name="Chun H.J."/>
            <person name="Kolosova N."/>
            <person name="Cooper D."/>
            <person name="Oddy C."/>
            <person name="Ritland C.E."/>
            <person name="Kirkpatrick R."/>
            <person name="Moore R."/>
            <person name="Barber S."/>
            <person name="Holt R.A."/>
            <person name="Jones S.J."/>
            <person name="Marra M.A."/>
            <person name="Douglas C.J."/>
            <person name="Ritland K."/>
            <person name="Bohlmann J."/>
        </authorList>
    </citation>
    <scope>NUCLEOTIDE SEQUENCE</scope>
    <source>
        <tissue evidence="1">Green portion of the leader tissue</tissue>
    </source>
</reference>
<dbReference type="InterPro" id="IPR007789">
    <property type="entry name" value="DUF688"/>
</dbReference>
<evidence type="ECO:0000313" key="1">
    <source>
        <dbReference type="EMBL" id="ABK21732.1"/>
    </source>
</evidence>
<dbReference type="OMA" id="HKDEHMA"/>
<accession>A9NM71</accession>
<protein>
    <submittedName>
        <fullName evidence="1">Uncharacterized protein</fullName>
    </submittedName>
</protein>
<sequence>MAEIHRNPQKQRRSRSRSRSLCRRFGFIFTKSPLEKPVEAEHKDEHMAAFELYDEGSINNNNSSGDASPSPSLPISSSDFYSWPAGSKTPPLNSFCSVPFKWEEAPGKAKHRPADDQLISSYETQDGFCRWDYDYDEEFDLNVFKVAEGKLVAVYAATPTYHNGGNDRITQRSRRRPIIRKLFGGLLGRLRSAIDSARRIWSSKFNPATG</sequence>
<organism evidence="1">
    <name type="scientific">Picea sitchensis</name>
    <name type="common">Sitka spruce</name>
    <name type="synonym">Pinus sitchensis</name>
    <dbReference type="NCBI Taxonomy" id="3332"/>
    <lineage>
        <taxon>Eukaryota</taxon>
        <taxon>Viridiplantae</taxon>
        <taxon>Streptophyta</taxon>
        <taxon>Embryophyta</taxon>
        <taxon>Tracheophyta</taxon>
        <taxon>Spermatophyta</taxon>
        <taxon>Pinopsida</taxon>
        <taxon>Pinidae</taxon>
        <taxon>Conifers I</taxon>
        <taxon>Pinales</taxon>
        <taxon>Pinaceae</taxon>
        <taxon>Picea</taxon>
    </lineage>
</organism>
<dbReference type="Pfam" id="PF05097">
    <property type="entry name" value="DUF688"/>
    <property type="match status" value="1"/>
</dbReference>
<dbReference type="AlphaFoldDB" id="A9NM71"/>
<name>A9NM71_PICSI</name>